<feature type="region of interest" description="Disordered" evidence="1">
    <location>
        <begin position="1"/>
        <end position="23"/>
    </location>
</feature>
<keyword evidence="3" id="KW-1185">Reference proteome</keyword>
<name>A0A9D4ZS79_ADICA</name>
<evidence type="ECO:0000313" key="3">
    <source>
        <dbReference type="Proteomes" id="UP000886520"/>
    </source>
</evidence>
<dbReference type="AlphaFoldDB" id="A0A9D4ZS79"/>
<dbReference type="PANTHER" id="PTHR36351">
    <property type="entry name" value="EMBRYO SAC DEVELOPMENT ARREST 12"/>
    <property type="match status" value="1"/>
</dbReference>
<comment type="caution">
    <text evidence="2">The sequence shown here is derived from an EMBL/GenBank/DDBJ whole genome shotgun (WGS) entry which is preliminary data.</text>
</comment>
<dbReference type="OrthoDB" id="778072at2759"/>
<evidence type="ECO:0000256" key="1">
    <source>
        <dbReference type="SAM" id="MobiDB-lite"/>
    </source>
</evidence>
<organism evidence="2 3">
    <name type="scientific">Adiantum capillus-veneris</name>
    <name type="common">Maidenhair fern</name>
    <dbReference type="NCBI Taxonomy" id="13818"/>
    <lineage>
        <taxon>Eukaryota</taxon>
        <taxon>Viridiplantae</taxon>
        <taxon>Streptophyta</taxon>
        <taxon>Embryophyta</taxon>
        <taxon>Tracheophyta</taxon>
        <taxon>Polypodiopsida</taxon>
        <taxon>Polypodiidae</taxon>
        <taxon>Polypodiales</taxon>
        <taxon>Pteridineae</taxon>
        <taxon>Pteridaceae</taxon>
        <taxon>Vittarioideae</taxon>
        <taxon>Adiantum</taxon>
    </lineage>
</organism>
<gene>
    <name evidence="2" type="ORF">GOP47_0003108</name>
</gene>
<sequence length="307" mass="35139">MRITFPNHHADNGLDSNRATDNKADRVILKRSNTSFLQKHGWNQGERQPSQQAGGFLPDEYVQLNSPRFAALRPEDQRDLNWKWEEAFPRVPRVKPREQWDLHSSFLLPHNTTSHTDVDYHPYIINSSFPEEHAGHSNLQRKGRLIYPYTHNPFRNGISGDPHTRSLFRTREFLQINHQRLSFLAPRTSYGSAFGSINEVDVQRDCDAFFEGNSRLHHLVEGDWQKMPAASGALSDMQDTMSIESGVNGEAAHILFCQLCFECRRRNVTPIPFHWCVEDAVTNGFRGPSPAGPIGRRVKTFHIEATA</sequence>
<dbReference type="PANTHER" id="PTHR36351:SF1">
    <property type="entry name" value="EMBRYO SAC DEVELOPMENT ARREST 12"/>
    <property type="match status" value="1"/>
</dbReference>
<reference evidence="2" key="1">
    <citation type="submission" date="2021-01" db="EMBL/GenBank/DDBJ databases">
        <title>Adiantum capillus-veneris genome.</title>
        <authorList>
            <person name="Fang Y."/>
            <person name="Liao Q."/>
        </authorList>
    </citation>
    <scope>NUCLEOTIDE SEQUENCE</scope>
    <source>
        <strain evidence="2">H3</strain>
        <tissue evidence="2">Leaf</tissue>
    </source>
</reference>
<dbReference type="Proteomes" id="UP000886520">
    <property type="component" value="Chromosome 3"/>
</dbReference>
<protein>
    <submittedName>
        <fullName evidence="2">Uncharacterized protein</fullName>
    </submittedName>
</protein>
<dbReference type="EMBL" id="JABFUD020000002">
    <property type="protein sequence ID" value="KAI5083365.1"/>
    <property type="molecule type" value="Genomic_DNA"/>
</dbReference>
<evidence type="ECO:0000313" key="2">
    <source>
        <dbReference type="EMBL" id="KAI5083365.1"/>
    </source>
</evidence>
<accession>A0A9D4ZS79</accession>
<proteinExistence type="predicted"/>
<feature type="compositionally biased region" description="Basic and acidic residues" evidence="1">
    <location>
        <begin position="8"/>
        <end position="23"/>
    </location>
</feature>